<evidence type="ECO:0000256" key="5">
    <source>
        <dbReference type="ARBA" id="ARBA00022741"/>
    </source>
</evidence>
<dbReference type="AlphaFoldDB" id="A0A369BM10"/>
<accession>A0A369BM10</accession>
<dbReference type="InterPro" id="IPR017871">
    <property type="entry name" value="ABC_transporter-like_CS"/>
</dbReference>
<proteinExistence type="predicted"/>
<dbReference type="InterPro" id="IPR011527">
    <property type="entry name" value="ABC1_TM_dom"/>
</dbReference>
<dbReference type="PROSITE" id="PS50893">
    <property type="entry name" value="ABC_TRANSPORTER_2"/>
    <property type="match status" value="1"/>
</dbReference>
<gene>
    <name evidence="12" type="ORF">DFP94_101222</name>
</gene>
<dbReference type="GO" id="GO:0015421">
    <property type="term" value="F:ABC-type oligopeptide transporter activity"/>
    <property type="evidence" value="ECO:0007669"/>
    <property type="project" value="TreeGrafter"/>
</dbReference>
<dbReference type="InterPro" id="IPR027417">
    <property type="entry name" value="P-loop_NTPase"/>
</dbReference>
<evidence type="ECO:0000256" key="8">
    <source>
        <dbReference type="ARBA" id="ARBA00023136"/>
    </source>
</evidence>
<comment type="subcellular location">
    <subcellularLocation>
        <location evidence="1">Cell membrane</location>
        <topology evidence="1">Multi-pass membrane protein</topology>
    </subcellularLocation>
</comment>
<keyword evidence="7 9" id="KW-1133">Transmembrane helix</keyword>
<dbReference type="Pfam" id="PF00664">
    <property type="entry name" value="ABC_membrane"/>
    <property type="match status" value="1"/>
</dbReference>
<dbReference type="PANTHER" id="PTHR43394:SF1">
    <property type="entry name" value="ATP-BINDING CASSETTE SUB-FAMILY B MEMBER 10, MITOCHONDRIAL"/>
    <property type="match status" value="1"/>
</dbReference>
<dbReference type="PROSITE" id="PS00211">
    <property type="entry name" value="ABC_TRANSPORTER_1"/>
    <property type="match status" value="1"/>
</dbReference>
<dbReference type="SUPFAM" id="SSF90123">
    <property type="entry name" value="ABC transporter transmembrane region"/>
    <property type="match status" value="1"/>
</dbReference>
<keyword evidence="8 9" id="KW-0472">Membrane</keyword>
<evidence type="ECO:0000256" key="9">
    <source>
        <dbReference type="SAM" id="Phobius"/>
    </source>
</evidence>
<reference evidence="12 13" key="1">
    <citation type="submission" date="2018-07" db="EMBL/GenBank/DDBJ databases">
        <title>Genomic Encyclopedia of Type Strains, Phase III (KMG-III): the genomes of soil and plant-associated and newly described type strains.</title>
        <authorList>
            <person name="Whitman W."/>
        </authorList>
    </citation>
    <scope>NUCLEOTIDE SEQUENCE [LARGE SCALE GENOMIC DNA]</scope>
    <source>
        <strain evidence="12 13">CECT 8333</strain>
    </source>
</reference>
<feature type="domain" description="ABC transporter" evidence="10">
    <location>
        <begin position="353"/>
        <end position="587"/>
    </location>
</feature>
<evidence type="ECO:0000256" key="1">
    <source>
        <dbReference type="ARBA" id="ARBA00004651"/>
    </source>
</evidence>
<dbReference type="CDD" id="cd07346">
    <property type="entry name" value="ABC_6TM_exporters"/>
    <property type="match status" value="1"/>
</dbReference>
<dbReference type="InterPro" id="IPR003439">
    <property type="entry name" value="ABC_transporter-like_ATP-bd"/>
</dbReference>
<feature type="transmembrane region" description="Helical" evidence="9">
    <location>
        <begin position="73"/>
        <end position="94"/>
    </location>
</feature>
<dbReference type="Pfam" id="PF00005">
    <property type="entry name" value="ABC_tran"/>
    <property type="match status" value="1"/>
</dbReference>
<dbReference type="RefSeq" id="WP_114494606.1">
    <property type="nucleotide sequence ID" value="NZ_QPJW01000001.1"/>
</dbReference>
<feature type="domain" description="ABC transmembrane type-1" evidence="11">
    <location>
        <begin position="38"/>
        <end position="319"/>
    </location>
</feature>
<dbReference type="GO" id="GO:0016887">
    <property type="term" value="F:ATP hydrolysis activity"/>
    <property type="evidence" value="ECO:0007669"/>
    <property type="project" value="InterPro"/>
</dbReference>
<dbReference type="GO" id="GO:0005524">
    <property type="term" value="F:ATP binding"/>
    <property type="evidence" value="ECO:0007669"/>
    <property type="project" value="UniProtKB-KW"/>
</dbReference>
<evidence type="ECO:0000259" key="10">
    <source>
        <dbReference type="PROSITE" id="PS50893"/>
    </source>
</evidence>
<keyword evidence="5" id="KW-0547">Nucleotide-binding</keyword>
<dbReference type="InterPro" id="IPR039421">
    <property type="entry name" value="Type_1_exporter"/>
</dbReference>
<evidence type="ECO:0000256" key="6">
    <source>
        <dbReference type="ARBA" id="ARBA00022840"/>
    </source>
</evidence>
<keyword evidence="13" id="KW-1185">Reference proteome</keyword>
<dbReference type="GO" id="GO:0005886">
    <property type="term" value="C:plasma membrane"/>
    <property type="evidence" value="ECO:0007669"/>
    <property type="project" value="UniProtKB-SubCell"/>
</dbReference>
<organism evidence="12 13">
    <name type="scientific">Fontibacillus phaseoli</name>
    <dbReference type="NCBI Taxonomy" id="1416533"/>
    <lineage>
        <taxon>Bacteria</taxon>
        <taxon>Bacillati</taxon>
        <taxon>Bacillota</taxon>
        <taxon>Bacilli</taxon>
        <taxon>Bacillales</taxon>
        <taxon>Paenibacillaceae</taxon>
        <taxon>Fontibacillus</taxon>
    </lineage>
</organism>
<evidence type="ECO:0000256" key="4">
    <source>
        <dbReference type="ARBA" id="ARBA00022692"/>
    </source>
</evidence>
<keyword evidence="4 9" id="KW-0812">Transmembrane</keyword>
<feature type="transmembrane region" description="Helical" evidence="9">
    <location>
        <begin position="265"/>
        <end position="284"/>
    </location>
</feature>
<evidence type="ECO:0000313" key="13">
    <source>
        <dbReference type="Proteomes" id="UP000253090"/>
    </source>
</evidence>
<dbReference type="SUPFAM" id="SSF52540">
    <property type="entry name" value="P-loop containing nucleoside triphosphate hydrolases"/>
    <property type="match status" value="1"/>
</dbReference>
<dbReference type="PROSITE" id="PS50929">
    <property type="entry name" value="ABC_TM1F"/>
    <property type="match status" value="1"/>
</dbReference>
<dbReference type="Gene3D" id="3.40.50.300">
    <property type="entry name" value="P-loop containing nucleotide triphosphate hydrolases"/>
    <property type="match status" value="1"/>
</dbReference>
<comment type="caution">
    <text evidence="12">The sequence shown here is derived from an EMBL/GenBank/DDBJ whole genome shotgun (WGS) entry which is preliminary data.</text>
</comment>
<feature type="transmembrane region" description="Helical" evidence="9">
    <location>
        <begin position="176"/>
        <end position="195"/>
    </location>
</feature>
<keyword evidence="6 12" id="KW-0067">ATP-binding</keyword>
<dbReference type="EMBL" id="QPJW01000001">
    <property type="protein sequence ID" value="RCX22642.1"/>
    <property type="molecule type" value="Genomic_DNA"/>
</dbReference>
<sequence length="604" mass="65509">MGTDEVKENSGTAGISMGAGVALKRLISLGRPYLGRYIVLCILAGILAVSGVLLAEGLRKIINAAVNKDLSGLVSGVIFAVIVVVTDAAGNFISSYLSGTLEIRSTASLQASILSKLLRSKTKELEKYHSADLISRIQDAAPAAQSGINEKSIALFGNLLQIVFLLSYLLSLQYILTLGTLLICILLPLVMIPFSRRMRNLHLQREQAVAEQQAFVQDALQGAEVVRAFSLAPRLGRQFRQRLDRITSLHLKVTRLEAVGYNMPFAVVLGGLLYVLSFGGYLVIQGRLDVGAVAAFLITFDSITRPVSRLSNLWTELQSALAQGNRVFEIVDLEEEKTRRQSDAKISGDLGTVSFHEVSFGYGSHDPVLRDLSFDIEKGKVTAFAGPSGSGKSTILSLLMAVYEPVKGSVECEMGAMAEIPPGEWRSRMAYVSQEPYLFSGSIWENIAWGRADADLPAVKDAARAAGIHQFIEGLPQGYETVIGERGLTLSGGERQRLAIARAFVREPEILLLDEPTAALDSQHEEIIQRALSELMRGRTTVVVAHRLSTIRDADVIYYLEAGSILETGSHESLMAEDGRYRALVEKGLHSPEAPLVLAEGGSL</sequence>
<feature type="transmembrane region" description="Helical" evidence="9">
    <location>
        <begin position="34"/>
        <end position="53"/>
    </location>
</feature>
<dbReference type="PANTHER" id="PTHR43394">
    <property type="entry name" value="ATP-DEPENDENT PERMEASE MDL1, MITOCHONDRIAL"/>
    <property type="match status" value="1"/>
</dbReference>
<keyword evidence="3" id="KW-1003">Cell membrane</keyword>
<dbReference type="InterPro" id="IPR036640">
    <property type="entry name" value="ABC1_TM_sf"/>
</dbReference>
<dbReference type="SMART" id="SM00382">
    <property type="entry name" value="AAA"/>
    <property type="match status" value="1"/>
</dbReference>
<protein>
    <submittedName>
        <fullName evidence="12">ATP-binding cassette subfamily B protein AbcA/BmrA</fullName>
    </submittedName>
</protein>
<dbReference type="Proteomes" id="UP000253090">
    <property type="component" value="Unassembled WGS sequence"/>
</dbReference>
<evidence type="ECO:0000256" key="7">
    <source>
        <dbReference type="ARBA" id="ARBA00022989"/>
    </source>
</evidence>
<dbReference type="Gene3D" id="1.20.1560.10">
    <property type="entry name" value="ABC transporter type 1, transmembrane domain"/>
    <property type="match status" value="1"/>
</dbReference>
<dbReference type="InterPro" id="IPR003593">
    <property type="entry name" value="AAA+_ATPase"/>
</dbReference>
<evidence type="ECO:0000259" key="11">
    <source>
        <dbReference type="PROSITE" id="PS50929"/>
    </source>
</evidence>
<evidence type="ECO:0000313" key="12">
    <source>
        <dbReference type="EMBL" id="RCX22642.1"/>
    </source>
</evidence>
<name>A0A369BM10_9BACL</name>
<dbReference type="FunFam" id="3.40.50.300:FF:000221">
    <property type="entry name" value="Multidrug ABC transporter ATP-binding protein"/>
    <property type="match status" value="1"/>
</dbReference>
<evidence type="ECO:0000256" key="3">
    <source>
        <dbReference type="ARBA" id="ARBA00022475"/>
    </source>
</evidence>
<evidence type="ECO:0000256" key="2">
    <source>
        <dbReference type="ARBA" id="ARBA00022448"/>
    </source>
</evidence>
<keyword evidence="2" id="KW-0813">Transport</keyword>
<dbReference type="OrthoDB" id="2525709at2"/>